<dbReference type="AlphaFoldDB" id="A4CEG7"/>
<accession>A4CEG7</accession>
<dbReference type="OrthoDB" id="6313304at2"/>
<comment type="caution">
    <text evidence="1">The sequence shown here is derived from an EMBL/GenBank/DDBJ whole genome shotgun (WGS) entry which is preliminary data.</text>
</comment>
<proteinExistence type="predicted"/>
<dbReference type="HOGENOM" id="CLU_2411014_0_0_6"/>
<dbReference type="EMBL" id="AAOH01000008">
    <property type="protein sequence ID" value="EAR26979.1"/>
    <property type="molecule type" value="Genomic_DNA"/>
</dbReference>
<dbReference type="eggNOG" id="ENOG5033CJ9">
    <property type="taxonomic scope" value="Bacteria"/>
</dbReference>
<dbReference type="STRING" id="87626.PTD2_10373"/>
<evidence type="ECO:0000313" key="2">
    <source>
        <dbReference type="Proteomes" id="UP000006201"/>
    </source>
</evidence>
<sequence>MGIRLSLKKELMGNAQGQVTAEDIRQGLSLAMKVEPALSRINFELMSRFNDNHAKLQYQQTPCEPELIAQKHRLFNELMYSKEHMQSWVQNNGGDISL</sequence>
<dbReference type="RefSeq" id="WP_009839222.1">
    <property type="nucleotide sequence ID" value="NZ_AAOH01000008.1"/>
</dbReference>
<keyword evidence="2" id="KW-1185">Reference proteome</keyword>
<dbReference type="Proteomes" id="UP000006201">
    <property type="component" value="Unassembled WGS sequence"/>
</dbReference>
<evidence type="ECO:0000313" key="1">
    <source>
        <dbReference type="EMBL" id="EAR26979.1"/>
    </source>
</evidence>
<gene>
    <name evidence="1" type="ORF">PTD2_10373</name>
</gene>
<name>A4CEG7_9GAMM</name>
<organism evidence="1 2">
    <name type="scientific">Pseudoalteromonas tunicata D2</name>
    <dbReference type="NCBI Taxonomy" id="87626"/>
    <lineage>
        <taxon>Bacteria</taxon>
        <taxon>Pseudomonadati</taxon>
        <taxon>Pseudomonadota</taxon>
        <taxon>Gammaproteobacteria</taxon>
        <taxon>Alteromonadales</taxon>
        <taxon>Pseudoalteromonadaceae</taxon>
        <taxon>Pseudoalteromonas</taxon>
    </lineage>
</organism>
<protein>
    <submittedName>
        <fullName evidence="1">Uncharacterized protein</fullName>
    </submittedName>
</protein>
<reference evidence="1 2" key="1">
    <citation type="submission" date="2006-02" db="EMBL/GenBank/DDBJ databases">
        <authorList>
            <person name="Moran M.A."/>
            <person name="Kjelleberg S."/>
            <person name="Egan S."/>
            <person name="Saunders N."/>
            <person name="Thomas T."/>
            <person name="Ferriera S."/>
            <person name="Johnson J."/>
            <person name="Kravitz S."/>
            <person name="Halpern A."/>
            <person name="Remington K."/>
            <person name="Beeson K."/>
            <person name="Tran B."/>
            <person name="Rogers Y.-H."/>
            <person name="Friedman R."/>
            <person name="Venter J.C."/>
        </authorList>
    </citation>
    <scope>NUCLEOTIDE SEQUENCE [LARGE SCALE GENOMIC DNA]</scope>
    <source>
        <strain evidence="1 2">D2</strain>
    </source>
</reference>